<dbReference type="EMBL" id="LYUD01000099">
    <property type="protein sequence ID" value="OAZ72426.1"/>
    <property type="molecule type" value="Genomic_DNA"/>
</dbReference>
<dbReference type="RefSeq" id="WP_064776083.1">
    <property type="nucleotide sequence ID" value="NZ_LYUD01000099.1"/>
</dbReference>
<sequence>MTDRSDAGLGPSFDAVLLPGDVWYGGTTDLVSPQYGDVGFDLNGHKRIWATTAAALTAGEAISVDDNGNATAATGGTYSAPVAVPAGASFWAKQTAS</sequence>
<reference evidence="1 2" key="1">
    <citation type="submission" date="2016-05" db="EMBL/GenBank/DDBJ databases">
        <title>Genome sequencing of Acetobacter pasteurianus strain SRCM100623.</title>
        <authorList>
            <person name="Song Y.R."/>
        </authorList>
    </citation>
    <scope>NUCLEOTIDE SEQUENCE [LARGE SCALE GENOMIC DNA]</scope>
    <source>
        <strain evidence="1 2">SRCM100623</strain>
    </source>
</reference>
<dbReference type="Proteomes" id="UP000093796">
    <property type="component" value="Unassembled WGS sequence"/>
</dbReference>
<dbReference type="OrthoDB" id="7225182at2"/>
<evidence type="ECO:0000313" key="1">
    <source>
        <dbReference type="EMBL" id="OAZ72426.1"/>
    </source>
</evidence>
<name>A0A1A0DC62_ACEPA</name>
<protein>
    <submittedName>
        <fullName evidence="1">Uncharacterized protein</fullName>
    </submittedName>
</protein>
<accession>A0A1A0DC62</accession>
<dbReference type="AlphaFoldDB" id="A0A1A0DC62"/>
<gene>
    <name evidence="1" type="ORF">SRCM100623_00965</name>
</gene>
<evidence type="ECO:0000313" key="2">
    <source>
        <dbReference type="Proteomes" id="UP000093796"/>
    </source>
</evidence>
<dbReference type="PATRIC" id="fig|438.15.peg.1113"/>
<organism evidence="1 2">
    <name type="scientific">Acetobacter pasteurianus</name>
    <name type="common">Acetobacter turbidans</name>
    <dbReference type="NCBI Taxonomy" id="438"/>
    <lineage>
        <taxon>Bacteria</taxon>
        <taxon>Pseudomonadati</taxon>
        <taxon>Pseudomonadota</taxon>
        <taxon>Alphaproteobacteria</taxon>
        <taxon>Acetobacterales</taxon>
        <taxon>Acetobacteraceae</taxon>
        <taxon>Acetobacter</taxon>
    </lineage>
</organism>
<proteinExistence type="predicted"/>
<comment type="caution">
    <text evidence="1">The sequence shown here is derived from an EMBL/GenBank/DDBJ whole genome shotgun (WGS) entry which is preliminary data.</text>
</comment>